<organism evidence="8 10">
    <name type="scientific">Pectobacterium parmentieri</name>
    <dbReference type="NCBI Taxonomy" id="1905730"/>
    <lineage>
        <taxon>Bacteria</taxon>
        <taxon>Pseudomonadati</taxon>
        <taxon>Pseudomonadota</taxon>
        <taxon>Gammaproteobacteria</taxon>
        <taxon>Enterobacterales</taxon>
        <taxon>Pectobacteriaceae</taxon>
        <taxon>Pectobacterium</taxon>
    </lineage>
</organism>
<dbReference type="GO" id="GO:0006508">
    <property type="term" value="P:proteolysis"/>
    <property type="evidence" value="ECO:0007669"/>
    <property type="project" value="UniProtKB-KW"/>
</dbReference>
<dbReference type="STRING" id="1905730.W5S_2864"/>
<keyword evidence="3 6" id="KW-0378">Hydrolase</keyword>
<accession>A0A0H3IAL9</accession>
<feature type="domain" description="Peptidase M3A/M3B catalytic" evidence="7">
    <location>
        <begin position="152"/>
        <end position="553"/>
    </location>
</feature>
<dbReference type="EMBL" id="WABS01000008">
    <property type="protein sequence ID" value="MBI0554027.1"/>
    <property type="molecule type" value="Genomic_DNA"/>
</dbReference>
<reference evidence="11" key="3">
    <citation type="submission" date="2023-07" db="EMBL/GenBank/DDBJ databases">
        <title>Identification of Pectobacterium versatile causing blackleg of potato from New York State with a whole genome sequencing approach.</title>
        <authorList>
            <person name="Ma X."/>
            <person name="Swingle B."/>
        </authorList>
    </citation>
    <scope>NUCLEOTIDE SEQUENCE [LARGE SCALE GENOMIC DNA]</scope>
    <source>
        <strain evidence="11">NY1588A</strain>
    </source>
</reference>
<dbReference type="eggNOG" id="COG0339">
    <property type="taxonomic scope" value="Bacteria"/>
</dbReference>
<dbReference type="AlphaFoldDB" id="A0A0H3IAL9"/>
<evidence type="ECO:0000259" key="7">
    <source>
        <dbReference type="Pfam" id="PF01432"/>
    </source>
</evidence>
<evidence type="ECO:0000313" key="8">
    <source>
        <dbReference type="EMBL" id="AFI90947.1"/>
    </source>
</evidence>
<keyword evidence="5 6" id="KW-0482">Metalloprotease</keyword>
<dbReference type="SUPFAM" id="SSF55486">
    <property type="entry name" value="Metalloproteases ('zincins'), catalytic domain"/>
    <property type="match status" value="1"/>
</dbReference>
<comment type="cofactor">
    <cofactor evidence="6">
        <name>Zn(2+)</name>
        <dbReference type="ChEBI" id="CHEBI:29105"/>
    </cofactor>
    <text evidence="6">Binds 1 zinc ion.</text>
</comment>
<dbReference type="HOGENOM" id="CLU_031103_0_0_6"/>
<sequence length="622" mass="70649">MQQVVDYFNALNRDYLAVHQAKEELFWQLYMGTGNDEVSEHFSAAESAYKRFISQPQRLAELRVHLATLENSPRDEQQQALLHGLQGWYRFFDCNVIEDPQAQALMDEIIAAESALYAKRKSYEMTHLDAKGERVPASLGELLTNQATNDTEAYRQSSQQALRSLEQWLLQNGFPELVSLRNRFARQMGYRNYFDYKVNKTERMTPEQLFAILDPFEEQTREANARSLKNLVDEKGEDALQPWNIRYASAGDVTRQLDPYFPFSASLERWVNSFKRLHIGFCGAEMQLDLLVRKGKYENGFMHGPVPPFVQEGKWVPARINFTSLAKPDQIGSGASGINTLFHEGGHAAHFANIKQNAPCFSQEFPPTSMAYAETQSMFCDSLLGDADWLKRYAKNAQGETIPDELIRADISTQQPMRAFNDRHILLVPYFEWQLYSWDDEARTPEAMTKLARDTELRVLGTNGSPRPTLAIPHLLSMESACSYQGYLLALMAVEQTRSYFLQRDGYLTDNPAIGPDLAQHYWLPGNSVSHDDTLRSLTGEGFNPAYLAQACNLTVEDAWTQAKSTMEQAASRPQPAADFDLSAHIRVVDGSRVLADNVQGDEKMCQDFAAFIEREYPRSQG</sequence>
<dbReference type="Pfam" id="PF01432">
    <property type="entry name" value="Peptidase_M3"/>
    <property type="match status" value="1"/>
</dbReference>
<evidence type="ECO:0000256" key="6">
    <source>
        <dbReference type="RuleBase" id="RU003435"/>
    </source>
</evidence>
<dbReference type="GO" id="GO:0004222">
    <property type="term" value="F:metalloendopeptidase activity"/>
    <property type="evidence" value="ECO:0007669"/>
    <property type="project" value="InterPro"/>
</dbReference>
<dbReference type="RefSeq" id="WP_014700485.1">
    <property type="nucleotide sequence ID" value="NC_017845.1"/>
</dbReference>
<keyword evidence="11" id="KW-1185">Reference proteome</keyword>
<reference evidence="9" key="4">
    <citation type="submission" date="2024-05" db="EMBL/GenBank/DDBJ databases">
        <title>Identification of Pectobacterium versatile causing blackleg of potato from New York State with a whole genome sequencing approach.</title>
        <authorList>
            <person name="Ma X."/>
            <person name="Swingle B."/>
        </authorList>
    </citation>
    <scope>NUCLEOTIDE SEQUENCE</scope>
    <source>
        <strain evidence="9">NY1588A</strain>
    </source>
</reference>
<comment type="similarity">
    <text evidence="6">Belongs to the peptidase M3 family.</text>
</comment>
<dbReference type="PANTHER" id="PTHR11804">
    <property type="entry name" value="PROTEASE M3 THIMET OLIGOPEPTIDASE-RELATED"/>
    <property type="match status" value="1"/>
</dbReference>
<reference evidence="8 10" key="1">
    <citation type="journal article" date="2012" name="J. Bacteriol.">
        <title>Genome sequence of Pectobacterium sp. strain SCC3193.</title>
        <authorList>
            <person name="Koskinen J.P."/>
            <person name="Laine P."/>
            <person name="Niemi O."/>
            <person name="Nykyri J."/>
            <person name="Harjunpaa H."/>
            <person name="Auvinen P."/>
            <person name="Paulin L."/>
            <person name="Pirhonen M."/>
            <person name="Palva T."/>
            <person name="Holm L."/>
        </authorList>
    </citation>
    <scope>NUCLEOTIDE SEQUENCE [LARGE SCALE GENOMIC DNA]</scope>
    <source>
        <strain evidence="8 10">SCC3193</strain>
    </source>
</reference>
<dbReference type="InterPro" id="IPR045090">
    <property type="entry name" value="Pept_M3A_M3B"/>
</dbReference>
<dbReference type="Gene3D" id="1.10.1370.30">
    <property type="match status" value="2"/>
</dbReference>
<evidence type="ECO:0000256" key="1">
    <source>
        <dbReference type="ARBA" id="ARBA00022670"/>
    </source>
</evidence>
<dbReference type="InterPro" id="IPR001567">
    <property type="entry name" value="Pept_M3A_M3B_dom"/>
</dbReference>
<dbReference type="KEGG" id="pec:W5S_2864"/>
<gene>
    <name evidence="8" type="ordered locus">W5S_2864</name>
    <name evidence="9" type="ORF">F6Q06_05900</name>
</gene>
<keyword evidence="1 6" id="KW-0645">Protease</keyword>
<dbReference type="Proteomes" id="UP000008044">
    <property type="component" value="Chromosome"/>
</dbReference>
<proteinExistence type="inferred from homology"/>
<name>A0A0H3IAL9_PECPM</name>
<reference evidence="8" key="2">
    <citation type="submission" date="2012-03" db="EMBL/GenBank/DDBJ databases">
        <authorList>
            <person name="Koskinen P."/>
            <person name="Laine P."/>
            <person name="Niemi O."/>
            <person name="Nykyri J."/>
            <person name="Harjunpaa H."/>
            <person name="Auvinen P."/>
            <person name="Paulin L."/>
            <person name="Pirhonen M."/>
            <person name="Palva T."/>
            <person name="Holm L."/>
        </authorList>
    </citation>
    <scope>NUCLEOTIDE SEQUENCE</scope>
    <source>
        <strain evidence="8">SCC3193</strain>
    </source>
</reference>
<dbReference type="PANTHER" id="PTHR11804:SF84">
    <property type="entry name" value="SACCHAROLYSIN"/>
    <property type="match status" value="1"/>
</dbReference>
<keyword evidence="2 6" id="KW-0479">Metal-binding</keyword>
<evidence type="ECO:0000313" key="10">
    <source>
        <dbReference type="Proteomes" id="UP000008044"/>
    </source>
</evidence>
<evidence type="ECO:0000313" key="9">
    <source>
        <dbReference type="EMBL" id="MBI0554027.1"/>
    </source>
</evidence>
<protein>
    <submittedName>
        <fullName evidence="8 9">Peptidase M3</fullName>
    </submittedName>
</protein>
<evidence type="ECO:0000256" key="3">
    <source>
        <dbReference type="ARBA" id="ARBA00022801"/>
    </source>
</evidence>
<evidence type="ECO:0000313" key="11">
    <source>
        <dbReference type="Proteomes" id="UP001194579"/>
    </source>
</evidence>
<dbReference type="GO" id="GO:0006518">
    <property type="term" value="P:peptide metabolic process"/>
    <property type="evidence" value="ECO:0007669"/>
    <property type="project" value="TreeGrafter"/>
</dbReference>
<evidence type="ECO:0000256" key="2">
    <source>
        <dbReference type="ARBA" id="ARBA00022723"/>
    </source>
</evidence>
<dbReference type="Proteomes" id="UP001194579">
    <property type="component" value="Unassembled WGS sequence"/>
</dbReference>
<evidence type="ECO:0000256" key="4">
    <source>
        <dbReference type="ARBA" id="ARBA00022833"/>
    </source>
</evidence>
<evidence type="ECO:0000256" key="5">
    <source>
        <dbReference type="ARBA" id="ARBA00023049"/>
    </source>
</evidence>
<dbReference type="EMBL" id="CP003415">
    <property type="protein sequence ID" value="AFI90947.1"/>
    <property type="molecule type" value="Genomic_DNA"/>
</dbReference>
<keyword evidence="4 6" id="KW-0862">Zinc</keyword>
<dbReference type="GO" id="GO:0046872">
    <property type="term" value="F:metal ion binding"/>
    <property type="evidence" value="ECO:0007669"/>
    <property type="project" value="UniProtKB-UniRule"/>
</dbReference>
<dbReference type="PATRIC" id="fig|1166016.3.peg.2905"/>